<evidence type="ECO:0000256" key="1">
    <source>
        <dbReference type="ARBA" id="ARBA00000077"/>
    </source>
</evidence>
<dbReference type="Proteomes" id="UP000663861">
    <property type="component" value="Unassembled WGS sequence"/>
</dbReference>
<feature type="region of interest" description="Disordered" evidence="8">
    <location>
        <begin position="72"/>
        <end position="91"/>
    </location>
</feature>
<evidence type="ECO:0000256" key="6">
    <source>
        <dbReference type="ARBA" id="ARBA00022759"/>
    </source>
</evidence>
<comment type="caution">
    <text evidence="10">The sequence shown here is derived from an EMBL/GenBank/DDBJ whole genome shotgun (WGS) entry which is preliminary data.</text>
</comment>
<protein>
    <recommendedName>
        <fullName evidence="3">ribonuclease H</fullName>
        <ecNumber evidence="3">3.1.26.4</ecNumber>
    </recommendedName>
</protein>
<name>A0A8H3H851_9AGAM</name>
<feature type="compositionally biased region" description="Low complexity" evidence="8">
    <location>
        <begin position="115"/>
        <end position="135"/>
    </location>
</feature>
<dbReference type="InterPro" id="IPR050092">
    <property type="entry name" value="RNase_H"/>
</dbReference>
<dbReference type="InterPro" id="IPR012337">
    <property type="entry name" value="RNaseH-like_sf"/>
</dbReference>
<dbReference type="InterPro" id="IPR036397">
    <property type="entry name" value="RNaseH_sf"/>
</dbReference>
<dbReference type="GO" id="GO:0004523">
    <property type="term" value="F:RNA-DNA hybrid ribonuclease activity"/>
    <property type="evidence" value="ECO:0007669"/>
    <property type="project" value="UniProtKB-EC"/>
</dbReference>
<dbReference type="Pfam" id="PF00075">
    <property type="entry name" value="RNase_H"/>
    <property type="match status" value="1"/>
</dbReference>
<evidence type="ECO:0000256" key="7">
    <source>
        <dbReference type="ARBA" id="ARBA00022801"/>
    </source>
</evidence>
<dbReference type="GO" id="GO:0003676">
    <property type="term" value="F:nucleic acid binding"/>
    <property type="evidence" value="ECO:0007669"/>
    <property type="project" value="InterPro"/>
</dbReference>
<evidence type="ECO:0000313" key="11">
    <source>
        <dbReference type="EMBL" id="CAE6516046.1"/>
    </source>
</evidence>
<evidence type="ECO:0000256" key="5">
    <source>
        <dbReference type="ARBA" id="ARBA00022723"/>
    </source>
</evidence>
<dbReference type="PROSITE" id="PS50879">
    <property type="entry name" value="RNASE_H_1"/>
    <property type="match status" value="1"/>
</dbReference>
<accession>A0A8H3H851</accession>
<evidence type="ECO:0000256" key="2">
    <source>
        <dbReference type="ARBA" id="ARBA00005300"/>
    </source>
</evidence>
<dbReference type="InterPro" id="IPR002156">
    <property type="entry name" value="RNaseH_domain"/>
</dbReference>
<dbReference type="SUPFAM" id="SSF53098">
    <property type="entry name" value="Ribonuclease H-like"/>
    <property type="match status" value="1"/>
</dbReference>
<dbReference type="Pfam" id="PF01693">
    <property type="entry name" value="Cauli_VI"/>
    <property type="match status" value="1"/>
</dbReference>
<dbReference type="AlphaFoldDB" id="A0A8H3H851"/>
<keyword evidence="4" id="KW-0540">Nuclease</keyword>
<evidence type="ECO:0000313" key="10">
    <source>
        <dbReference type="EMBL" id="CAE6487082.1"/>
    </source>
</evidence>
<dbReference type="PANTHER" id="PTHR10642:SF26">
    <property type="entry name" value="RIBONUCLEASE H1"/>
    <property type="match status" value="1"/>
</dbReference>
<keyword evidence="6" id="KW-0255">Endonuclease</keyword>
<dbReference type="EC" id="3.1.26.4" evidence="3"/>
<dbReference type="InterPro" id="IPR011320">
    <property type="entry name" value="RNase_H1_N"/>
</dbReference>
<dbReference type="Gene3D" id="3.30.420.10">
    <property type="entry name" value="Ribonuclease H-like superfamily/Ribonuclease H"/>
    <property type="match status" value="1"/>
</dbReference>
<dbReference type="EMBL" id="CAJMWY010004047">
    <property type="protein sequence ID" value="CAE6516046.1"/>
    <property type="molecule type" value="Genomic_DNA"/>
</dbReference>
<evidence type="ECO:0000256" key="8">
    <source>
        <dbReference type="SAM" id="MobiDB-lite"/>
    </source>
</evidence>
<dbReference type="PANTHER" id="PTHR10642">
    <property type="entry name" value="RIBONUCLEASE H1"/>
    <property type="match status" value="1"/>
</dbReference>
<reference evidence="10" key="1">
    <citation type="submission" date="2021-01" db="EMBL/GenBank/DDBJ databases">
        <authorList>
            <person name="Kaushik A."/>
        </authorList>
    </citation>
    <scope>NUCLEOTIDE SEQUENCE</scope>
    <source>
        <strain evidence="10">AG4-R118</strain>
        <strain evidence="11">AG4-RS23</strain>
    </source>
</reference>
<evidence type="ECO:0000256" key="4">
    <source>
        <dbReference type="ARBA" id="ARBA00022722"/>
    </source>
</evidence>
<dbReference type="GO" id="GO:0046872">
    <property type="term" value="F:metal ion binding"/>
    <property type="evidence" value="ECO:0007669"/>
    <property type="project" value="UniProtKB-KW"/>
</dbReference>
<comment type="catalytic activity">
    <reaction evidence="1">
        <text>Endonucleolytic cleavage to 5'-phosphomonoester.</text>
        <dbReference type="EC" id="3.1.26.4"/>
    </reaction>
</comment>
<dbReference type="Proteomes" id="UP000663888">
    <property type="component" value="Unassembled WGS sequence"/>
</dbReference>
<evidence type="ECO:0000256" key="3">
    <source>
        <dbReference type="ARBA" id="ARBA00012180"/>
    </source>
</evidence>
<feature type="compositionally biased region" description="Basic and acidic residues" evidence="8">
    <location>
        <begin position="387"/>
        <end position="404"/>
    </location>
</feature>
<feature type="domain" description="RNase H type-1" evidence="9">
    <location>
        <begin position="170"/>
        <end position="316"/>
    </location>
</feature>
<feature type="compositionally biased region" description="Low complexity" evidence="8">
    <location>
        <begin position="147"/>
        <end position="169"/>
    </location>
</feature>
<proteinExistence type="inferred from homology"/>
<evidence type="ECO:0000313" key="12">
    <source>
        <dbReference type="Proteomes" id="UP000663888"/>
    </source>
</evidence>
<organism evidence="10 12">
    <name type="scientific">Rhizoctonia solani</name>
    <dbReference type="NCBI Taxonomy" id="456999"/>
    <lineage>
        <taxon>Eukaryota</taxon>
        <taxon>Fungi</taxon>
        <taxon>Dikarya</taxon>
        <taxon>Basidiomycota</taxon>
        <taxon>Agaricomycotina</taxon>
        <taxon>Agaricomycetes</taxon>
        <taxon>Cantharellales</taxon>
        <taxon>Ceratobasidiaceae</taxon>
        <taxon>Rhizoctonia</taxon>
    </lineage>
</organism>
<dbReference type="EMBL" id="CAJMWX010001406">
    <property type="protein sequence ID" value="CAE6487082.1"/>
    <property type="molecule type" value="Genomic_DNA"/>
</dbReference>
<dbReference type="GO" id="GO:0043137">
    <property type="term" value="P:DNA replication, removal of RNA primer"/>
    <property type="evidence" value="ECO:0007669"/>
    <property type="project" value="TreeGrafter"/>
</dbReference>
<feature type="region of interest" description="Disordered" evidence="8">
    <location>
        <begin position="376"/>
        <end position="437"/>
    </location>
</feature>
<evidence type="ECO:0000259" key="9">
    <source>
        <dbReference type="PROSITE" id="PS50879"/>
    </source>
</evidence>
<comment type="similarity">
    <text evidence="2">Belongs to the RNase H family.</text>
</comment>
<keyword evidence="7" id="KW-0378">Hydrolase</keyword>
<feature type="region of interest" description="Disordered" evidence="8">
    <location>
        <begin position="113"/>
        <end position="171"/>
    </location>
</feature>
<gene>
    <name evidence="10" type="ORF">RDB_LOCUS133518</name>
    <name evidence="11" type="ORF">RDB_LOCUS146664</name>
</gene>
<dbReference type="CDD" id="cd09280">
    <property type="entry name" value="RNase_HI_eukaryote_like"/>
    <property type="match status" value="1"/>
</dbReference>
<keyword evidence="5" id="KW-0479">Metal-binding</keyword>
<sequence length="452" mass="48416">MHNGDYPGQAFFGVHRGRKQCVEPTYDKLLKNIQDFPGAIYEVFMNRAHAAHFSKTGQVPVGAVPVKPGASRTMVSPGVSRTLGAPSGSGSGLAPLEVKNKAALTNTAAIESKPTSTALAKSAGSGASGSKSGGLNVTATLRASGLSTGNKSTSINTNTTRNASTSATTHTREIQVWTDGSCLGNGKQGAKAAYAVYFGPNDPRNEARRVPGSQTNNMGEIFAVIRALEIVDEGVKQLTIYTDSKYTIECLGWLPGWRRRGGMNSSNKPAAHYEMVKYMDALIQRRGGRFKLVHVYGHQDNVGNNAADLLARAAADGEDFPPNRDWKLECVKLEKKPLVPVTGSPKITAVDSVTIKKEPDEDSDYGYSDIELDGADLDNIDSPLGRHPSDGTRDTSVSADDRPAAGKKRARGEPTEEAVDSDAERKSTKKKAKEQAVKCPNCKHKFNVTLRK</sequence>